<keyword evidence="1" id="KW-1133">Transmembrane helix</keyword>
<comment type="caution">
    <text evidence="2">The sequence shown here is derived from an EMBL/GenBank/DDBJ whole genome shotgun (WGS) entry which is preliminary data.</text>
</comment>
<feature type="transmembrane region" description="Helical" evidence="1">
    <location>
        <begin position="72"/>
        <end position="94"/>
    </location>
</feature>
<dbReference type="EMBL" id="BJZU01000069">
    <property type="protein sequence ID" value="GEP05444.1"/>
    <property type="molecule type" value="Genomic_DNA"/>
</dbReference>
<reference evidence="3" key="4">
    <citation type="submission" date="2023-01" db="EMBL/GenBank/DDBJ databases">
        <title>Draft genome sequence of Methylobacterium oxalidis strain NBRC 107715.</title>
        <authorList>
            <person name="Sun Q."/>
            <person name="Mori K."/>
        </authorList>
    </citation>
    <scope>NUCLEOTIDE SEQUENCE</scope>
    <source>
        <strain evidence="3">NBRC 107715</strain>
    </source>
</reference>
<keyword evidence="1" id="KW-0472">Membrane</keyword>
<gene>
    <name evidence="3" type="ORF">GCM10007888_14020</name>
    <name evidence="2" type="ORF">MOX02_34820</name>
</gene>
<sequence>MAAKTPSIAAEYVARGASVSRDSSRVVEETLQRRATGDDASGRRSGLLAGAARLGLVGLALALALASPQANGWAAAALLASLLLDAAGRAAGAFAGRRRGIAARLPDTSLGLPSLVLGLGSGLGLACGTAILALAVLARPDAFPVLGSVLAGLVAIGACARLALARIVLRIPEDQDLTRP</sequence>
<feature type="transmembrane region" description="Helical" evidence="1">
    <location>
        <begin position="115"/>
        <end position="137"/>
    </location>
</feature>
<keyword evidence="5" id="KW-1185">Reference proteome</keyword>
<keyword evidence="1" id="KW-0812">Transmembrane</keyword>
<evidence type="ECO:0000313" key="2">
    <source>
        <dbReference type="EMBL" id="GEP05444.1"/>
    </source>
</evidence>
<evidence type="ECO:0000313" key="5">
    <source>
        <dbReference type="Proteomes" id="UP001156856"/>
    </source>
</evidence>
<name>A0A512J639_9HYPH</name>
<dbReference type="Proteomes" id="UP000321960">
    <property type="component" value="Unassembled WGS sequence"/>
</dbReference>
<dbReference type="Proteomes" id="UP001156856">
    <property type="component" value="Unassembled WGS sequence"/>
</dbReference>
<dbReference type="RefSeq" id="WP_238179355.1">
    <property type="nucleotide sequence ID" value="NZ_BJZU01000069.1"/>
</dbReference>
<accession>A0A512J639</accession>
<feature type="transmembrane region" description="Helical" evidence="1">
    <location>
        <begin position="143"/>
        <end position="164"/>
    </location>
</feature>
<dbReference type="EMBL" id="BSPK01000018">
    <property type="protein sequence ID" value="GLS63021.1"/>
    <property type="molecule type" value="Genomic_DNA"/>
</dbReference>
<feature type="transmembrane region" description="Helical" evidence="1">
    <location>
        <begin position="47"/>
        <end position="66"/>
    </location>
</feature>
<evidence type="ECO:0000313" key="3">
    <source>
        <dbReference type="EMBL" id="GLS63021.1"/>
    </source>
</evidence>
<evidence type="ECO:0000313" key="4">
    <source>
        <dbReference type="Proteomes" id="UP000321960"/>
    </source>
</evidence>
<reference evidence="3" key="1">
    <citation type="journal article" date="2014" name="Int. J. Syst. Evol. Microbiol.">
        <title>Complete genome of a new Firmicutes species belonging to the dominant human colonic microbiota ('Ruminococcus bicirculans') reveals two chromosomes and a selective capacity to utilize plant glucans.</title>
        <authorList>
            <consortium name="NISC Comparative Sequencing Program"/>
            <person name="Wegmann U."/>
            <person name="Louis P."/>
            <person name="Goesmann A."/>
            <person name="Henrissat B."/>
            <person name="Duncan S.H."/>
            <person name="Flint H.J."/>
        </authorList>
    </citation>
    <scope>NUCLEOTIDE SEQUENCE</scope>
    <source>
        <strain evidence="3">NBRC 107715</strain>
    </source>
</reference>
<protein>
    <submittedName>
        <fullName evidence="2">Uncharacterized protein</fullName>
    </submittedName>
</protein>
<proteinExistence type="predicted"/>
<reference evidence="2 4" key="3">
    <citation type="submission" date="2019-07" db="EMBL/GenBank/DDBJ databases">
        <title>Whole genome shotgun sequence of Methylobacterium oxalidis NBRC 107715.</title>
        <authorList>
            <person name="Hosoyama A."/>
            <person name="Uohara A."/>
            <person name="Ohji S."/>
            <person name="Ichikawa N."/>
        </authorList>
    </citation>
    <scope>NUCLEOTIDE SEQUENCE [LARGE SCALE GENOMIC DNA]</scope>
    <source>
        <strain evidence="2 4">NBRC 107715</strain>
    </source>
</reference>
<evidence type="ECO:0000256" key="1">
    <source>
        <dbReference type="SAM" id="Phobius"/>
    </source>
</evidence>
<reference evidence="5" key="2">
    <citation type="journal article" date="2019" name="Int. J. Syst. Evol. Microbiol.">
        <title>The Global Catalogue of Microorganisms (GCM) 10K type strain sequencing project: providing services to taxonomists for standard genome sequencing and annotation.</title>
        <authorList>
            <consortium name="The Broad Institute Genomics Platform"/>
            <consortium name="The Broad Institute Genome Sequencing Center for Infectious Disease"/>
            <person name="Wu L."/>
            <person name="Ma J."/>
        </authorList>
    </citation>
    <scope>NUCLEOTIDE SEQUENCE [LARGE SCALE GENOMIC DNA]</scope>
    <source>
        <strain evidence="5">NBRC 107715</strain>
    </source>
</reference>
<dbReference type="AlphaFoldDB" id="A0A512J639"/>
<organism evidence="2 4">
    <name type="scientific">Methylobacterium oxalidis</name>
    <dbReference type="NCBI Taxonomy" id="944322"/>
    <lineage>
        <taxon>Bacteria</taxon>
        <taxon>Pseudomonadati</taxon>
        <taxon>Pseudomonadota</taxon>
        <taxon>Alphaproteobacteria</taxon>
        <taxon>Hyphomicrobiales</taxon>
        <taxon>Methylobacteriaceae</taxon>
        <taxon>Methylobacterium</taxon>
    </lineage>
</organism>